<feature type="transmembrane region" description="Helical" evidence="5">
    <location>
        <begin position="119"/>
        <end position="142"/>
    </location>
</feature>
<dbReference type="AlphaFoldDB" id="A0AAJ1TZC4"/>
<proteinExistence type="predicted"/>
<dbReference type="Pfam" id="PF01061">
    <property type="entry name" value="ABC2_membrane"/>
    <property type="match status" value="1"/>
</dbReference>
<dbReference type="GO" id="GO:0016020">
    <property type="term" value="C:membrane"/>
    <property type="evidence" value="ECO:0007669"/>
    <property type="project" value="UniProtKB-SubCell"/>
</dbReference>
<feature type="transmembrane region" description="Helical" evidence="5">
    <location>
        <begin position="248"/>
        <end position="266"/>
    </location>
</feature>
<dbReference type="Proteomes" id="UP001239215">
    <property type="component" value="Unassembled WGS sequence"/>
</dbReference>
<protein>
    <submittedName>
        <fullName evidence="7">ABC-2 type transport system permease protein</fullName>
    </submittedName>
</protein>
<feature type="transmembrane region" description="Helical" evidence="5">
    <location>
        <begin position="154"/>
        <end position="177"/>
    </location>
</feature>
<evidence type="ECO:0000256" key="3">
    <source>
        <dbReference type="ARBA" id="ARBA00022989"/>
    </source>
</evidence>
<accession>A0AAJ1TZC4</accession>
<comment type="subcellular location">
    <subcellularLocation>
        <location evidence="1">Membrane</location>
        <topology evidence="1">Multi-pass membrane protein</topology>
    </subcellularLocation>
</comment>
<keyword evidence="2 5" id="KW-0812">Transmembrane</keyword>
<feature type="transmembrane region" description="Helical" evidence="5">
    <location>
        <begin position="211"/>
        <end position="228"/>
    </location>
</feature>
<feature type="domain" description="ABC-2 type transporter transmembrane" evidence="6">
    <location>
        <begin position="28"/>
        <end position="199"/>
    </location>
</feature>
<evidence type="ECO:0000256" key="5">
    <source>
        <dbReference type="SAM" id="Phobius"/>
    </source>
</evidence>
<gene>
    <name evidence="7" type="ORF">QE405_002450</name>
</gene>
<evidence type="ECO:0000256" key="4">
    <source>
        <dbReference type="ARBA" id="ARBA00023136"/>
    </source>
</evidence>
<evidence type="ECO:0000313" key="8">
    <source>
        <dbReference type="Proteomes" id="UP001239215"/>
    </source>
</evidence>
<dbReference type="InterPro" id="IPR013525">
    <property type="entry name" value="ABC2_TM"/>
</dbReference>
<sequence>MSTIDLTPASYEAAQQGASARPQGSAARRVLGMARANTVLLVRNRMTFVYAVVMPLGPLALLLVGSRGETGAGISALTNVLMLAAIFPVYYNLLSLTVTRRDELVLKRLRTGEATDREIMASMALPGVVVLLAVVAISVPVAAALGQPLPHNGVLVGLAALLVAAAFAALAFWTAAWTKNAEAAQLTSMPVILVAVVGSLAAILPERAQSVLAWTPGAALDALVRIGWFGQDADGAAVSFGDSFAASAQPLVTLAVWAVVAASLAARSMRWEPRG</sequence>
<dbReference type="RefSeq" id="WP_307201138.1">
    <property type="nucleotide sequence ID" value="NZ_JAUTAN010000001.1"/>
</dbReference>
<evidence type="ECO:0000256" key="2">
    <source>
        <dbReference type="ARBA" id="ARBA00022692"/>
    </source>
</evidence>
<keyword evidence="3 5" id="KW-1133">Transmembrane helix</keyword>
<evidence type="ECO:0000256" key="1">
    <source>
        <dbReference type="ARBA" id="ARBA00004141"/>
    </source>
</evidence>
<reference evidence="7" key="1">
    <citation type="submission" date="2023-07" db="EMBL/GenBank/DDBJ databases">
        <title>Functional and genomic diversity of the sorghum phyllosphere microbiome.</title>
        <authorList>
            <person name="Shade A."/>
        </authorList>
    </citation>
    <scope>NUCLEOTIDE SEQUENCE</scope>
    <source>
        <strain evidence="7">SORGH_AS_1067</strain>
    </source>
</reference>
<evidence type="ECO:0000259" key="6">
    <source>
        <dbReference type="Pfam" id="PF01061"/>
    </source>
</evidence>
<organism evidence="7 8">
    <name type="scientific">Nocardioides zeae</name>
    <dbReference type="NCBI Taxonomy" id="1457234"/>
    <lineage>
        <taxon>Bacteria</taxon>
        <taxon>Bacillati</taxon>
        <taxon>Actinomycetota</taxon>
        <taxon>Actinomycetes</taxon>
        <taxon>Propionibacteriales</taxon>
        <taxon>Nocardioidaceae</taxon>
        <taxon>Nocardioides</taxon>
    </lineage>
</organism>
<evidence type="ECO:0000313" key="7">
    <source>
        <dbReference type="EMBL" id="MDQ1105166.1"/>
    </source>
</evidence>
<dbReference type="GO" id="GO:0140359">
    <property type="term" value="F:ABC-type transporter activity"/>
    <property type="evidence" value="ECO:0007669"/>
    <property type="project" value="InterPro"/>
</dbReference>
<dbReference type="EMBL" id="JAUTAN010000001">
    <property type="protein sequence ID" value="MDQ1105166.1"/>
    <property type="molecule type" value="Genomic_DNA"/>
</dbReference>
<comment type="caution">
    <text evidence="7">The sequence shown here is derived from an EMBL/GenBank/DDBJ whole genome shotgun (WGS) entry which is preliminary data.</text>
</comment>
<feature type="transmembrane region" description="Helical" evidence="5">
    <location>
        <begin position="183"/>
        <end position="204"/>
    </location>
</feature>
<name>A0AAJ1TZC4_9ACTN</name>
<feature type="transmembrane region" description="Helical" evidence="5">
    <location>
        <begin position="47"/>
        <end position="64"/>
    </location>
</feature>
<keyword evidence="4 5" id="KW-0472">Membrane</keyword>
<feature type="transmembrane region" description="Helical" evidence="5">
    <location>
        <begin position="76"/>
        <end position="99"/>
    </location>
</feature>